<accession>A0AA47I5L8</accession>
<feature type="transmembrane region" description="Helical" evidence="1">
    <location>
        <begin position="82"/>
        <end position="104"/>
    </location>
</feature>
<evidence type="ECO:0000313" key="2">
    <source>
        <dbReference type="EMBL" id="WAG59723.1"/>
    </source>
</evidence>
<dbReference type="InterPro" id="IPR025962">
    <property type="entry name" value="SdpI/YhfL"/>
</dbReference>
<name>A0AA47I5L8_9CLOT</name>
<sequence>MCSLTVAVLFIFFGFILMKYPPKSINRVMGYKSPLARKNQDTWDVSQKHSGFSMLILGVINGIFGIWSIIQPMANNNQNVQLVLLVISAIALIAYEEIHLMKLFHMDGSRKEM</sequence>
<dbReference type="Pfam" id="PF13630">
    <property type="entry name" value="SdpI"/>
    <property type="match status" value="1"/>
</dbReference>
<evidence type="ECO:0000256" key="1">
    <source>
        <dbReference type="SAM" id="Phobius"/>
    </source>
</evidence>
<keyword evidence="1" id="KW-1133">Transmembrane helix</keyword>
<reference evidence="2" key="1">
    <citation type="submission" date="2021-11" db="EMBL/GenBank/DDBJ databases">
        <title>Clostridia strains as spoilage organisms.</title>
        <authorList>
            <person name="Wambui J."/>
            <person name="Stevens M.J.A."/>
            <person name="Stephan R."/>
        </authorList>
    </citation>
    <scope>NUCLEOTIDE SEQUENCE</scope>
    <source>
        <strain evidence="2">CF009</strain>
    </source>
</reference>
<feature type="transmembrane region" description="Helical" evidence="1">
    <location>
        <begin position="6"/>
        <end position="22"/>
    </location>
</feature>
<gene>
    <name evidence="2" type="ORF">LL038_19385</name>
</gene>
<dbReference type="RefSeq" id="WP_216126579.1">
    <property type="nucleotide sequence ID" value="NZ_CP077616.1"/>
</dbReference>
<organism evidence="2 3">
    <name type="scientific">Clostridium estertheticum</name>
    <dbReference type="NCBI Taxonomy" id="238834"/>
    <lineage>
        <taxon>Bacteria</taxon>
        <taxon>Bacillati</taxon>
        <taxon>Bacillota</taxon>
        <taxon>Clostridia</taxon>
        <taxon>Eubacteriales</taxon>
        <taxon>Clostridiaceae</taxon>
        <taxon>Clostridium</taxon>
    </lineage>
</organism>
<protein>
    <submittedName>
        <fullName evidence="2">SdpI family protein</fullName>
    </submittedName>
</protein>
<proteinExistence type="predicted"/>
<dbReference type="GeneID" id="83594721"/>
<feature type="transmembrane region" description="Helical" evidence="1">
    <location>
        <begin position="52"/>
        <end position="70"/>
    </location>
</feature>
<keyword evidence="1" id="KW-0472">Membrane</keyword>
<evidence type="ECO:0000313" key="3">
    <source>
        <dbReference type="Proteomes" id="UP001164733"/>
    </source>
</evidence>
<dbReference type="AlphaFoldDB" id="A0AA47I5L8"/>
<keyword evidence="1" id="KW-0812">Transmembrane</keyword>
<dbReference type="EMBL" id="CP086239">
    <property type="protein sequence ID" value="WAG59723.1"/>
    <property type="molecule type" value="Genomic_DNA"/>
</dbReference>
<dbReference type="Proteomes" id="UP001164733">
    <property type="component" value="Chromosome"/>
</dbReference>